<proteinExistence type="inferred from homology"/>
<organism evidence="6 7">
    <name type="scientific">Apiospora aurea</name>
    <dbReference type="NCBI Taxonomy" id="335848"/>
    <lineage>
        <taxon>Eukaryota</taxon>
        <taxon>Fungi</taxon>
        <taxon>Dikarya</taxon>
        <taxon>Ascomycota</taxon>
        <taxon>Pezizomycotina</taxon>
        <taxon>Sordariomycetes</taxon>
        <taxon>Xylariomycetidae</taxon>
        <taxon>Amphisphaeriales</taxon>
        <taxon>Apiosporaceae</taxon>
        <taxon>Apiospora</taxon>
    </lineage>
</organism>
<dbReference type="InterPro" id="IPR000235">
    <property type="entry name" value="Ribosomal_uS7"/>
</dbReference>
<dbReference type="InterPro" id="IPR023798">
    <property type="entry name" value="Ribosomal_uS7_dom"/>
</dbReference>
<dbReference type="PANTHER" id="PTHR11205">
    <property type="entry name" value="RIBOSOMAL PROTEIN S7"/>
    <property type="match status" value="1"/>
</dbReference>
<feature type="domain" description="Small ribosomal subunit protein uS7" evidence="5">
    <location>
        <begin position="131"/>
        <end position="287"/>
    </location>
</feature>
<protein>
    <recommendedName>
        <fullName evidence="5">Small ribosomal subunit protein uS7 domain-containing protein</fullName>
    </recommendedName>
</protein>
<evidence type="ECO:0000256" key="1">
    <source>
        <dbReference type="ARBA" id="ARBA00007151"/>
    </source>
</evidence>
<name>A0ABR1PYI6_9PEZI</name>
<evidence type="ECO:0000259" key="5">
    <source>
        <dbReference type="Pfam" id="PF00177"/>
    </source>
</evidence>
<evidence type="ECO:0000313" key="7">
    <source>
        <dbReference type="Proteomes" id="UP001391051"/>
    </source>
</evidence>
<dbReference type="Pfam" id="PF00177">
    <property type="entry name" value="Ribosomal_S7"/>
    <property type="match status" value="1"/>
</dbReference>
<dbReference type="RefSeq" id="XP_066694836.1">
    <property type="nucleotide sequence ID" value="XM_066848140.1"/>
</dbReference>
<comment type="similarity">
    <text evidence="1">Belongs to the universal ribosomal protein uS7 family.</text>
</comment>
<sequence length="301" mass="32798">MASNLSPWGACRSLTLRTRSILQHAERKPAAPFHIARRGLAGNTTSRDPPSGPGSDGALPPSMAGHSSAEKSYTIPPPEQFAPNWLNADAIAKLEQVAAGEDLYDEGVGLKFGKLDELPGKNDHLQKRYPEVIDQVTKLLMRDGKLSKAQRDMSLILNFLRTSSAPKVSPLRPLLPGAPPAHTLPLDPVLYLTLAIDSVAPLLRVRNMKGMAGGGNALELPEPMAARQRRRVAVMWILDAVNKKKSKGSGRAMFAHRVAEEIISVIEGRSTVWDRRQNVHKLGTAARANLNHPALLAKRRK</sequence>
<keyword evidence="3" id="KW-0687">Ribonucleoprotein</keyword>
<evidence type="ECO:0000256" key="3">
    <source>
        <dbReference type="ARBA" id="ARBA00023274"/>
    </source>
</evidence>
<feature type="region of interest" description="Disordered" evidence="4">
    <location>
        <begin position="25"/>
        <end position="78"/>
    </location>
</feature>
<comment type="caution">
    <text evidence="6">The sequence shown here is derived from an EMBL/GenBank/DDBJ whole genome shotgun (WGS) entry which is preliminary data.</text>
</comment>
<dbReference type="Proteomes" id="UP001391051">
    <property type="component" value="Unassembled WGS sequence"/>
</dbReference>
<dbReference type="EMBL" id="JAQQWE010000008">
    <property type="protein sequence ID" value="KAK7942805.1"/>
    <property type="molecule type" value="Genomic_DNA"/>
</dbReference>
<dbReference type="SUPFAM" id="SSF47973">
    <property type="entry name" value="Ribosomal protein S7"/>
    <property type="match status" value="1"/>
</dbReference>
<reference evidence="6 7" key="1">
    <citation type="submission" date="2023-01" db="EMBL/GenBank/DDBJ databases">
        <title>Analysis of 21 Apiospora genomes using comparative genomics revels a genus with tremendous synthesis potential of carbohydrate active enzymes and secondary metabolites.</title>
        <authorList>
            <person name="Sorensen T."/>
        </authorList>
    </citation>
    <scope>NUCLEOTIDE SEQUENCE [LARGE SCALE GENOMIC DNA]</scope>
    <source>
        <strain evidence="6 7">CBS 24483</strain>
    </source>
</reference>
<evidence type="ECO:0000256" key="2">
    <source>
        <dbReference type="ARBA" id="ARBA00022980"/>
    </source>
</evidence>
<gene>
    <name evidence="6" type="ORF">PG986_011918</name>
</gene>
<dbReference type="GeneID" id="92081202"/>
<dbReference type="Gene3D" id="1.10.455.10">
    <property type="entry name" value="Ribosomal protein S7 domain"/>
    <property type="match status" value="1"/>
</dbReference>
<dbReference type="InterPro" id="IPR036823">
    <property type="entry name" value="Ribosomal_uS7_dom_sf"/>
</dbReference>
<evidence type="ECO:0000256" key="4">
    <source>
        <dbReference type="SAM" id="MobiDB-lite"/>
    </source>
</evidence>
<accession>A0ABR1PYI6</accession>
<keyword evidence="7" id="KW-1185">Reference proteome</keyword>
<keyword evidence="2" id="KW-0689">Ribosomal protein</keyword>
<evidence type="ECO:0000313" key="6">
    <source>
        <dbReference type="EMBL" id="KAK7942805.1"/>
    </source>
</evidence>